<dbReference type="InterPro" id="IPR032675">
    <property type="entry name" value="LRR_dom_sf"/>
</dbReference>
<evidence type="ECO:0000313" key="5">
    <source>
        <dbReference type="Proteomes" id="UP000619260"/>
    </source>
</evidence>
<dbReference type="InterPro" id="IPR001611">
    <property type="entry name" value="Leu-rich_rpt"/>
</dbReference>
<dbReference type="InterPro" id="IPR027038">
    <property type="entry name" value="RanGap"/>
</dbReference>
<dbReference type="GO" id="GO:0031267">
    <property type="term" value="F:small GTPase binding"/>
    <property type="evidence" value="ECO:0007669"/>
    <property type="project" value="TreeGrafter"/>
</dbReference>
<proteinExistence type="predicted"/>
<dbReference type="SUPFAM" id="SSF52047">
    <property type="entry name" value="RNI-like"/>
    <property type="match status" value="1"/>
</dbReference>
<comment type="caution">
    <text evidence="4">The sequence shown here is derived from an EMBL/GenBank/DDBJ whole genome shotgun (WGS) entry which is preliminary data.</text>
</comment>
<dbReference type="Pfam" id="PF13516">
    <property type="entry name" value="LRR_6"/>
    <property type="match status" value="5"/>
</dbReference>
<dbReference type="RefSeq" id="WP_203904152.1">
    <property type="nucleotide sequence ID" value="NZ_BOPF01000038.1"/>
</dbReference>
<dbReference type="Proteomes" id="UP000619260">
    <property type="component" value="Unassembled WGS sequence"/>
</dbReference>
<dbReference type="GO" id="GO:0005096">
    <property type="term" value="F:GTPase activator activity"/>
    <property type="evidence" value="ECO:0007669"/>
    <property type="project" value="UniProtKB-KW"/>
</dbReference>
<keyword evidence="5" id="KW-1185">Reference proteome</keyword>
<organism evidence="4 5">
    <name type="scientific">Virgisporangium aliadipatigenens</name>
    <dbReference type="NCBI Taxonomy" id="741659"/>
    <lineage>
        <taxon>Bacteria</taxon>
        <taxon>Bacillati</taxon>
        <taxon>Actinomycetota</taxon>
        <taxon>Actinomycetes</taxon>
        <taxon>Micromonosporales</taxon>
        <taxon>Micromonosporaceae</taxon>
        <taxon>Virgisporangium</taxon>
    </lineage>
</organism>
<dbReference type="EMBL" id="BOPF01000038">
    <property type="protein sequence ID" value="GIJ50726.1"/>
    <property type="molecule type" value="Genomic_DNA"/>
</dbReference>
<dbReference type="GO" id="GO:0048471">
    <property type="term" value="C:perinuclear region of cytoplasm"/>
    <property type="evidence" value="ECO:0007669"/>
    <property type="project" value="TreeGrafter"/>
</dbReference>
<dbReference type="GO" id="GO:0006913">
    <property type="term" value="P:nucleocytoplasmic transport"/>
    <property type="evidence" value="ECO:0007669"/>
    <property type="project" value="TreeGrafter"/>
</dbReference>
<keyword evidence="3" id="KW-0677">Repeat</keyword>
<dbReference type="PANTHER" id="PTHR24113:SF12">
    <property type="entry name" value="RAN GTPASE-ACTIVATING PROTEIN 1"/>
    <property type="match status" value="1"/>
</dbReference>
<evidence type="ECO:0000256" key="1">
    <source>
        <dbReference type="ARBA" id="ARBA00022468"/>
    </source>
</evidence>
<evidence type="ECO:0000256" key="2">
    <source>
        <dbReference type="ARBA" id="ARBA00022614"/>
    </source>
</evidence>
<evidence type="ECO:0000256" key="3">
    <source>
        <dbReference type="ARBA" id="ARBA00022737"/>
    </source>
</evidence>
<evidence type="ECO:0000313" key="4">
    <source>
        <dbReference type="EMBL" id="GIJ50726.1"/>
    </source>
</evidence>
<dbReference type="GO" id="GO:0005829">
    <property type="term" value="C:cytosol"/>
    <property type="evidence" value="ECO:0007669"/>
    <property type="project" value="TreeGrafter"/>
</dbReference>
<protein>
    <recommendedName>
        <fullName evidence="6">Gala protein</fullName>
    </recommendedName>
</protein>
<evidence type="ECO:0008006" key="6">
    <source>
        <dbReference type="Google" id="ProtNLM"/>
    </source>
</evidence>
<dbReference type="SMART" id="SM00368">
    <property type="entry name" value="LRR_RI"/>
    <property type="match status" value="8"/>
</dbReference>
<keyword evidence="2" id="KW-0433">Leucine-rich repeat</keyword>
<dbReference type="Gene3D" id="3.80.10.10">
    <property type="entry name" value="Ribonuclease Inhibitor"/>
    <property type="match status" value="2"/>
</dbReference>
<reference evidence="4" key="1">
    <citation type="submission" date="2021-01" db="EMBL/GenBank/DDBJ databases">
        <title>Whole genome shotgun sequence of Virgisporangium aliadipatigenens NBRC 105644.</title>
        <authorList>
            <person name="Komaki H."/>
            <person name="Tamura T."/>
        </authorList>
    </citation>
    <scope>NUCLEOTIDE SEQUENCE</scope>
    <source>
        <strain evidence="4">NBRC 105644</strain>
    </source>
</reference>
<keyword evidence="1" id="KW-0343">GTPase activation</keyword>
<sequence length="380" mass="38989">MSAWGGSEPTAIRCGTDRFPVTERGDALVPLLERLADPRPVAQAEEYPTGTLQADGRLDLCKQGLGPDGLARVLPAAVGSPNVRHLLLGTNTLGADGARALAAALPEKHGVETLYLGCNRIDAEGARPLLERLADDGTVRALWLKRNPLGDPGALLVARALRANPALRTLDLVNTGLTTNGLRALVDVVVAREAPLDRLFLGGNGLGTDAVPALVRLLRDGGVRELYLAVNRLGDDGAAGLAEAVRDLDGVVLGLGGNGIGPAGVAALAGALGGLHTLDLGRPPSERALGGTPNTVGDEGARTLAEALPGSPLRRLDLRQTGVTSRGAKALLAAVEGGTRLEFLALGAGVARRVKRGIAAALHPASGPHPDIRAIASVYR</sequence>
<name>A0A8J4DUT2_9ACTN</name>
<dbReference type="PANTHER" id="PTHR24113">
    <property type="entry name" value="RAN GTPASE-ACTIVATING PROTEIN 1"/>
    <property type="match status" value="1"/>
</dbReference>
<dbReference type="AlphaFoldDB" id="A0A8J4DUT2"/>
<gene>
    <name evidence="4" type="ORF">Val02_76120</name>
</gene>
<accession>A0A8J4DUT2</accession>